<protein>
    <submittedName>
        <fullName evidence="12 13">ABC transporter ATP-binding protein</fullName>
    </submittedName>
</protein>
<evidence type="ECO:0000259" key="10">
    <source>
        <dbReference type="PROSITE" id="PS50893"/>
    </source>
</evidence>
<dbReference type="Gene3D" id="3.40.50.300">
    <property type="entry name" value="P-loop containing nucleotide triphosphate hydrolases"/>
    <property type="match status" value="1"/>
</dbReference>
<accession>A0A4Q0VCU5</accession>
<dbReference type="PANTHER" id="PTHR43394:SF1">
    <property type="entry name" value="ATP-BINDING CASSETTE SUB-FAMILY B MEMBER 10, MITOCHONDRIAL"/>
    <property type="match status" value="1"/>
</dbReference>
<dbReference type="Proteomes" id="UP001321763">
    <property type="component" value="Chromosome"/>
</dbReference>
<evidence type="ECO:0000256" key="1">
    <source>
        <dbReference type="ARBA" id="ARBA00004651"/>
    </source>
</evidence>
<evidence type="ECO:0000256" key="9">
    <source>
        <dbReference type="SAM" id="Phobius"/>
    </source>
</evidence>
<dbReference type="FunFam" id="3.40.50.300:FF:000854">
    <property type="entry name" value="Multidrug ABC transporter ATP-binding protein"/>
    <property type="match status" value="1"/>
</dbReference>
<dbReference type="PANTHER" id="PTHR43394">
    <property type="entry name" value="ATP-DEPENDENT PERMEASE MDL1, MITOCHONDRIAL"/>
    <property type="match status" value="1"/>
</dbReference>
<dbReference type="EMBL" id="AP026818">
    <property type="protein sequence ID" value="BDR80792.1"/>
    <property type="molecule type" value="Genomic_DNA"/>
</dbReference>
<evidence type="ECO:0000256" key="8">
    <source>
        <dbReference type="ARBA" id="ARBA00023136"/>
    </source>
</evidence>
<keyword evidence="5" id="KW-0547">Nucleotide-binding</keyword>
<keyword evidence="6 13" id="KW-0067">ATP-binding</keyword>
<feature type="transmembrane region" description="Helical" evidence="9">
    <location>
        <begin position="54"/>
        <end position="72"/>
    </location>
</feature>
<evidence type="ECO:0000256" key="7">
    <source>
        <dbReference type="ARBA" id="ARBA00022989"/>
    </source>
</evidence>
<keyword evidence="4 9" id="KW-0812">Transmembrane</keyword>
<evidence type="ECO:0000313" key="13">
    <source>
        <dbReference type="EMBL" id="RXI47669.1"/>
    </source>
</evidence>
<feature type="transmembrane region" description="Helical" evidence="9">
    <location>
        <begin position="160"/>
        <end position="177"/>
    </location>
</feature>
<dbReference type="InterPro" id="IPR017871">
    <property type="entry name" value="ABC_transporter-like_CS"/>
</dbReference>
<dbReference type="SMART" id="SM00382">
    <property type="entry name" value="AAA"/>
    <property type="match status" value="1"/>
</dbReference>
<dbReference type="InterPro" id="IPR003593">
    <property type="entry name" value="AAA+_ATPase"/>
</dbReference>
<dbReference type="InterPro" id="IPR011527">
    <property type="entry name" value="ABC1_TM_dom"/>
</dbReference>
<comment type="subcellular location">
    <subcellularLocation>
        <location evidence="1">Cell membrane</location>
        <topology evidence="1">Multi-pass membrane protein</topology>
    </subcellularLocation>
</comment>
<dbReference type="Gene3D" id="1.20.1560.10">
    <property type="entry name" value="ABC transporter type 1, transmembrane domain"/>
    <property type="match status" value="1"/>
</dbReference>
<dbReference type="PROSITE" id="PS50893">
    <property type="entry name" value="ABC_TRANSPORTER_2"/>
    <property type="match status" value="1"/>
</dbReference>
<organism evidence="13 14">
    <name type="scientific">Clostridium tetani</name>
    <dbReference type="NCBI Taxonomy" id="1513"/>
    <lineage>
        <taxon>Bacteria</taxon>
        <taxon>Bacillati</taxon>
        <taxon>Bacillota</taxon>
        <taxon>Clostridia</taxon>
        <taxon>Eubacteriales</taxon>
        <taxon>Clostridiaceae</taxon>
        <taxon>Clostridium</taxon>
    </lineage>
</organism>
<dbReference type="Proteomes" id="UP000290921">
    <property type="component" value="Unassembled WGS sequence"/>
</dbReference>
<keyword evidence="8 9" id="KW-0472">Membrane</keyword>
<dbReference type="GO" id="GO:0016887">
    <property type="term" value="F:ATP hydrolysis activity"/>
    <property type="evidence" value="ECO:0007669"/>
    <property type="project" value="InterPro"/>
</dbReference>
<feature type="transmembrane region" description="Helical" evidence="9">
    <location>
        <begin position="272"/>
        <end position="292"/>
    </location>
</feature>
<feature type="transmembrane region" description="Helical" evidence="9">
    <location>
        <begin position="137"/>
        <end position="154"/>
    </location>
</feature>
<evidence type="ECO:0000256" key="4">
    <source>
        <dbReference type="ARBA" id="ARBA00022692"/>
    </source>
</evidence>
<dbReference type="InterPro" id="IPR036640">
    <property type="entry name" value="ABC1_TM_sf"/>
</dbReference>
<keyword evidence="7 9" id="KW-1133">Transmembrane helix</keyword>
<gene>
    <name evidence="13" type="ORF">DP130_10165</name>
    <name evidence="12" type="ORF">K234311028_10380</name>
</gene>
<feature type="domain" description="ABC transmembrane type-1" evidence="11">
    <location>
        <begin position="17"/>
        <end position="301"/>
    </location>
</feature>
<dbReference type="SUPFAM" id="SSF90123">
    <property type="entry name" value="ABC transporter transmembrane region"/>
    <property type="match status" value="1"/>
</dbReference>
<evidence type="ECO:0000313" key="12">
    <source>
        <dbReference type="EMBL" id="BDR80792.1"/>
    </source>
</evidence>
<sequence>MINRRLINLVGDSKRWIFLTVLMKWISLLFNIINIIFIANYLEFTYLYGVNTRKSFITLSIFILSILIRAACNYMSVKFSSKCSQNARISLRNTIYEKLINLGINYNEKVSTSETIQVAIDGVEQLEIYFGRYLPQFFYSILAPLTLFITLGFISIKVVLILLICVPLIPISIALIMKMAKKIFAKYWGIYVNLGDTFLENLQGLTTLKIYNMDEDRNKKMNEEAENFRKITMKVLSMQLNSISVMDLIAFGGSAIGMILTLKELAQGRITMAGAFAIILLSSEFFIPLRLLGSFFHVAMNGISASQKIFNIIDTPLMQYETKEIKDFNNLSVEFKNVNFSYEEDRKILNNINLNINSGNITALVGPSGCGKSTISSLIMGFNKNYKGKILVNGNELRKIDETQFKRKINIVTHNSYIFTGTIEENLKMGRESASIEEMYEALRKVNLYDFVMSLDNGLKSEVKEGGANLSGGQRQRLALARALLYDSEIYIFDEATSNIDVESENEIMDIIYEIGKNKTILLISHRLYNVKNADCIYVLSQGEIKECGNHKELMNEKGIYFTLVEEQNELEKLGADYCA</sequence>
<dbReference type="PROSITE" id="PS00211">
    <property type="entry name" value="ABC_TRANSPORTER_1"/>
    <property type="match status" value="1"/>
</dbReference>
<evidence type="ECO:0000259" key="11">
    <source>
        <dbReference type="PROSITE" id="PS50929"/>
    </source>
</evidence>
<dbReference type="GO" id="GO:0015421">
    <property type="term" value="F:ABC-type oligopeptide transporter activity"/>
    <property type="evidence" value="ECO:0007669"/>
    <property type="project" value="TreeGrafter"/>
</dbReference>
<dbReference type="Pfam" id="PF00664">
    <property type="entry name" value="ABC_membrane"/>
    <property type="match status" value="1"/>
</dbReference>
<dbReference type="SUPFAM" id="SSF52540">
    <property type="entry name" value="P-loop containing nucleoside triphosphate hydrolases"/>
    <property type="match status" value="1"/>
</dbReference>
<dbReference type="GO" id="GO:0005886">
    <property type="term" value="C:plasma membrane"/>
    <property type="evidence" value="ECO:0007669"/>
    <property type="project" value="UniProtKB-SubCell"/>
</dbReference>
<keyword evidence="2" id="KW-0813">Transport</keyword>
<keyword evidence="3" id="KW-1003">Cell membrane</keyword>
<dbReference type="RefSeq" id="WP_129030659.1">
    <property type="nucleotide sequence ID" value="NZ_AP026806.1"/>
</dbReference>
<dbReference type="InterPro" id="IPR027417">
    <property type="entry name" value="P-loop_NTPase"/>
</dbReference>
<evidence type="ECO:0000256" key="6">
    <source>
        <dbReference type="ARBA" id="ARBA00022840"/>
    </source>
</evidence>
<dbReference type="CDD" id="cd18781">
    <property type="entry name" value="ABC_6TM_AarD_CydDC_like"/>
    <property type="match status" value="1"/>
</dbReference>
<evidence type="ECO:0000256" key="5">
    <source>
        <dbReference type="ARBA" id="ARBA00022741"/>
    </source>
</evidence>
<dbReference type="Pfam" id="PF00005">
    <property type="entry name" value="ABC_tran"/>
    <property type="match status" value="1"/>
</dbReference>
<dbReference type="PROSITE" id="PS50929">
    <property type="entry name" value="ABC_TM1F"/>
    <property type="match status" value="1"/>
</dbReference>
<evidence type="ECO:0000256" key="2">
    <source>
        <dbReference type="ARBA" id="ARBA00022448"/>
    </source>
</evidence>
<dbReference type="InterPro" id="IPR039421">
    <property type="entry name" value="Type_1_exporter"/>
</dbReference>
<reference evidence="13 14" key="1">
    <citation type="submission" date="2018-06" db="EMBL/GenBank/DDBJ databases">
        <title>Genome conservation of Clostridium tetani.</title>
        <authorList>
            <person name="Bruggemann H."/>
            <person name="Popoff M.R."/>
        </authorList>
    </citation>
    <scope>NUCLEOTIDE SEQUENCE [LARGE SCALE GENOMIC DNA]</scope>
    <source>
        <strain evidence="13 14">2017.061</strain>
    </source>
</reference>
<name>A0A4Q0VCU5_CLOTA</name>
<dbReference type="GO" id="GO:0005524">
    <property type="term" value="F:ATP binding"/>
    <property type="evidence" value="ECO:0007669"/>
    <property type="project" value="UniProtKB-KW"/>
</dbReference>
<evidence type="ECO:0000256" key="3">
    <source>
        <dbReference type="ARBA" id="ARBA00022475"/>
    </source>
</evidence>
<dbReference type="AlphaFoldDB" id="A0A4Q0VCU5"/>
<evidence type="ECO:0000313" key="14">
    <source>
        <dbReference type="Proteomes" id="UP000290921"/>
    </source>
</evidence>
<proteinExistence type="predicted"/>
<feature type="transmembrane region" description="Helical" evidence="9">
    <location>
        <begin position="240"/>
        <end position="260"/>
    </location>
</feature>
<feature type="domain" description="ABC transporter" evidence="10">
    <location>
        <begin position="333"/>
        <end position="567"/>
    </location>
</feature>
<dbReference type="EMBL" id="QMAP01000008">
    <property type="protein sequence ID" value="RXI47669.1"/>
    <property type="molecule type" value="Genomic_DNA"/>
</dbReference>
<dbReference type="InterPro" id="IPR003439">
    <property type="entry name" value="ABC_transporter-like_ATP-bd"/>
</dbReference>
<feature type="transmembrane region" description="Helical" evidence="9">
    <location>
        <begin position="21"/>
        <end position="42"/>
    </location>
</feature>
<evidence type="ECO:0000313" key="15">
    <source>
        <dbReference type="Proteomes" id="UP001321763"/>
    </source>
</evidence>
<reference evidence="12 15" key="2">
    <citation type="submission" date="2022-09" db="EMBL/GenBank/DDBJ databases">
        <title>complete genome sequences of Clostridium tetani str. KHSU-234311-028 isolated from soil.</title>
        <authorList>
            <person name="Sekizuka T."/>
            <person name="Shitada C."/>
            <person name="Takahashi M."/>
            <person name="Kuroda M."/>
        </authorList>
    </citation>
    <scope>NUCLEOTIDE SEQUENCE [LARGE SCALE GENOMIC DNA]</scope>
    <source>
        <strain evidence="12 15">KHSU-234311-028</strain>
    </source>
</reference>